<evidence type="ECO:0000313" key="2">
    <source>
        <dbReference type="Proteomes" id="UP000076925"/>
    </source>
</evidence>
<evidence type="ECO:0000313" key="1">
    <source>
        <dbReference type="EMBL" id="KYC37404.1"/>
    </source>
</evidence>
<organism evidence="1 2">
    <name type="scientific">Scytonema hofmannii PCC 7110</name>
    <dbReference type="NCBI Taxonomy" id="128403"/>
    <lineage>
        <taxon>Bacteria</taxon>
        <taxon>Bacillati</taxon>
        <taxon>Cyanobacteriota</taxon>
        <taxon>Cyanophyceae</taxon>
        <taxon>Nostocales</taxon>
        <taxon>Scytonemataceae</taxon>
        <taxon>Scytonema</taxon>
    </lineage>
</organism>
<reference evidence="1 2" key="1">
    <citation type="journal article" date="2013" name="Genome Biol. Evol.">
        <title>Genomes of Stigonematalean cyanobacteria (subsection V) and the evolution of oxygenic photosynthesis from prokaryotes to plastids.</title>
        <authorList>
            <person name="Dagan T."/>
            <person name="Roettger M."/>
            <person name="Stucken K."/>
            <person name="Landan G."/>
            <person name="Koch R."/>
            <person name="Major P."/>
            <person name="Gould S.B."/>
            <person name="Goremykin V.V."/>
            <person name="Rippka R."/>
            <person name="Tandeau de Marsac N."/>
            <person name="Gugger M."/>
            <person name="Lockhart P.J."/>
            <person name="Allen J.F."/>
            <person name="Brune I."/>
            <person name="Maus I."/>
            <person name="Puhler A."/>
            <person name="Martin W.F."/>
        </authorList>
    </citation>
    <scope>NUCLEOTIDE SEQUENCE [LARGE SCALE GENOMIC DNA]</scope>
    <source>
        <strain evidence="1 2">PCC 7110</strain>
    </source>
</reference>
<dbReference type="Proteomes" id="UP000076925">
    <property type="component" value="Unassembled WGS sequence"/>
</dbReference>
<comment type="caution">
    <text evidence="1">The sequence shown here is derived from an EMBL/GenBank/DDBJ whole genome shotgun (WGS) entry which is preliminary data.</text>
</comment>
<dbReference type="AlphaFoldDB" id="A0A139WY87"/>
<sequence>MGYLLSLSDLKKVIAVGTIFSIVATLAPASAQAIRIGKASGSSINSGSFNFDIVTVDDVTKDDESVGFFPEAIQNFNISNQSLGSRNFEICGNLVCPPGNVTVTRLRTDPASGNVLNLNIGSDNQQINLKQLQELFAIKLPSNPDFFENDDVVRYDVTFDSNPQPDLIFLIQSNDPNIINNLSILSQFTDSEILGFFPSLVVAFNNEQNVGTNSGVFKFSLQFPSQPVPEPQANNALLGVGVLGAVLLMKSNQRLKKPVEYKKHQL</sequence>
<proteinExistence type="predicted"/>
<name>A0A139WY87_9CYAN</name>
<accession>A0A139WY87</accession>
<keyword evidence="2" id="KW-1185">Reference proteome</keyword>
<dbReference type="EMBL" id="ANNX02000047">
    <property type="protein sequence ID" value="KYC37404.1"/>
    <property type="molecule type" value="Genomic_DNA"/>
</dbReference>
<gene>
    <name evidence="1" type="ORF">WA1_48275</name>
</gene>
<protein>
    <submittedName>
        <fullName evidence="1">Uncharacterized protein</fullName>
    </submittedName>
</protein>
<dbReference type="RefSeq" id="WP_017742449.1">
    <property type="nucleotide sequence ID" value="NZ_KQ976354.1"/>
</dbReference>
<dbReference type="OrthoDB" id="517021at2"/>